<dbReference type="GO" id="GO:0009423">
    <property type="term" value="P:chorismate biosynthetic process"/>
    <property type="evidence" value="ECO:0007669"/>
    <property type="project" value="UniProtKB-UniRule"/>
</dbReference>
<sequence>MSNTLFLVGARAAGKTTLGRLLAQQLGYSFIDTDAYLQQIAHASIAQLVETEGWDNFRIRESKVLQEITKPKRVIATGGGIVLAQQNRIWMQQHGTVFFLSVPLSQLAARLMRDPNLDQRPSLTGQSIIEELEKIHEERQPLYHQVAHHVIDGSLAPNQIVTEIIHRFTHD</sequence>
<dbReference type="GO" id="GO:0009073">
    <property type="term" value="P:aromatic amino acid family biosynthetic process"/>
    <property type="evidence" value="ECO:0007669"/>
    <property type="project" value="UniProtKB-KW"/>
</dbReference>
<comment type="cofactor">
    <cofactor evidence="11">
        <name>Mg(2+)</name>
        <dbReference type="ChEBI" id="CHEBI:18420"/>
    </cofactor>
    <text evidence="11">Binds 1 Mg(2+) ion per subunit.</text>
</comment>
<comment type="caution">
    <text evidence="11">Lacks conserved residue(s) required for the propagation of feature annotation.</text>
</comment>
<dbReference type="Pfam" id="PF01202">
    <property type="entry name" value="SKI"/>
    <property type="match status" value="1"/>
</dbReference>
<feature type="binding site" evidence="11">
    <location>
        <position position="16"/>
    </location>
    <ligand>
        <name>Mg(2+)</name>
        <dbReference type="ChEBI" id="CHEBI:18420"/>
    </ligand>
</feature>
<keyword evidence="7 11" id="KW-0418">Kinase</keyword>
<dbReference type="InterPro" id="IPR023000">
    <property type="entry name" value="Shikimate_kinase_CS"/>
</dbReference>
<dbReference type="CDD" id="cd00464">
    <property type="entry name" value="SK"/>
    <property type="match status" value="1"/>
</dbReference>
<comment type="catalytic activity">
    <reaction evidence="10 11">
        <text>shikimate + ATP = 3-phosphoshikimate + ADP + H(+)</text>
        <dbReference type="Rhea" id="RHEA:13121"/>
        <dbReference type="ChEBI" id="CHEBI:15378"/>
        <dbReference type="ChEBI" id="CHEBI:30616"/>
        <dbReference type="ChEBI" id="CHEBI:36208"/>
        <dbReference type="ChEBI" id="CHEBI:145989"/>
        <dbReference type="ChEBI" id="CHEBI:456216"/>
        <dbReference type="EC" id="2.7.1.71"/>
    </reaction>
</comment>
<dbReference type="EC" id="2.7.1.71" evidence="2 11"/>
<feature type="binding site" evidence="11">
    <location>
        <position position="120"/>
    </location>
    <ligand>
        <name>ATP</name>
        <dbReference type="ChEBI" id="CHEBI:30616"/>
    </ligand>
</feature>
<evidence type="ECO:0000256" key="11">
    <source>
        <dbReference type="HAMAP-Rule" id="MF_00109"/>
    </source>
</evidence>
<dbReference type="InterPro" id="IPR027417">
    <property type="entry name" value="P-loop_NTPase"/>
</dbReference>
<feature type="binding site" evidence="11">
    <location>
        <position position="58"/>
    </location>
    <ligand>
        <name>substrate</name>
    </ligand>
</feature>
<feature type="binding site" evidence="11">
    <location>
        <begin position="12"/>
        <end position="17"/>
    </location>
    <ligand>
        <name>ATP</name>
        <dbReference type="ChEBI" id="CHEBI:30616"/>
    </ligand>
</feature>
<reference evidence="12 13" key="1">
    <citation type="journal article" date="2014" name="Appl. Environ. Microbiol.">
        <title>Genomic features of a bumble bee symbiont reflect its host environment.</title>
        <authorList>
            <person name="Martinson V.G."/>
            <person name="Magoc T."/>
            <person name="Koch H."/>
            <person name="Salzberg S.L."/>
            <person name="Moran N.A."/>
        </authorList>
    </citation>
    <scope>NUCLEOTIDE SEQUENCE [LARGE SCALE GENOMIC DNA]</scope>
    <source>
        <strain evidence="12 13">Bimp</strain>
    </source>
</reference>
<dbReference type="HAMAP" id="MF_00109">
    <property type="entry name" value="Shikimate_kinase"/>
    <property type="match status" value="1"/>
</dbReference>
<proteinExistence type="inferred from homology"/>
<dbReference type="PANTHER" id="PTHR21087">
    <property type="entry name" value="SHIKIMATE KINASE"/>
    <property type="match status" value="1"/>
</dbReference>
<dbReference type="Gene3D" id="3.40.50.300">
    <property type="entry name" value="P-loop containing nucleotide triphosphate hydrolases"/>
    <property type="match status" value="1"/>
</dbReference>
<dbReference type="InterPro" id="IPR031322">
    <property type="entry name" value="Shikimate/glucono_kinase"/>
</dbReference>
<evidence type="ECO:0000256" key="10">
    <source>
        <dbReference type="ARBA" id="ARBA00048567"/>
    </source>
</evidence>
<dbReference type="GO" id="GO:0004765">
    <property type="term" value="F:shikimate kinase activity"/>
    <property type="evidence" value="ECO:0007669"/>
    <property type="project" value="UniProtKB-UniRule"/>
</dbReference>
<dbReference type="GO" id="GO:0005829">
    <property type="term" value="C:cytosol"/>
    <property type="evidence" value="ECO:0007669"/>
    <property type="project" value="TreeGrafter"/>
</dbReference>
<comment type="similarity">
    <text evidence="11">Belongs to the shikimate kinase family.</text>
</comment>
<evidence type="ECO:0000256" key="1">
    <source>
        <dbReference type="ARBA" id="ARBA00004842"/>
    </source>
</evidence>
<keyword evidence="9 11" id="KW-0057">Aromatic amino acid biosynthesis</keyword>
<dbReference type="EMBL" id="AWGA01000046">
    <property type="protein sequence ID" value="TEA27311.1"/>
    <property type="molecule type" value="Genomic_DNA"/>
</dbReference>
<comment type="subcellular location">
    <subcellularLocation>
        <location evidence="11">Cytoplasm</location>
    </subcellularLocation>
</comment>
<evidence type="ECO:0000256" key="5">
    <source>
        <dbReference type="ARBA" id="ARBA00022679"/>
    </source>
</evidence>
<feature type="binding site" evidence="11">
    <location>
        <position position="79"/>
    </location>
    <ligand>
        <name>substrate</name>
    </ligand>
</feature>
<name>A0AB94ID11_9GAMM</name>
<dbReference type="AlphaFoldDB" id="A0AB94ID11"/>
<evidence type="ECO:0000313" key="13">
    <source>
        <dbReference type="Proteomes" id="UP000506160"/>
    </source>
</evidence>
<evidence type="ECO:0000256" key="8">
    <source>
        <dbReference type="ARBA" id="ARBA00022840"/>
    </source>
</evidence>
<organism evidence="12 13">
    <name type="scientific">Candidatus Schmidhempelia bombi str. Bimp</name>
    <dbReference type="NCBI Taxonomy" id="1387197"/>
    <lineage>
        <taxon>Bacteria</taxon>
        <taxon>Pseudomonadati</taxon>
        <taxon>Pseudomonadota</taxon>
        <taxon>Gammaproteobacteria</taxon>
        <taxon>Orbales</taxon>
        <taxon>Orbaceae</taxon>
        <taxon>Candidatus Schmidhempelia</taxon>
    </lineage>
</organism>
<dbReference type="GO" id="GO:0000287">
    <property type="term" value="F:magnesium ion binding"/>
    <property type="evidence" value="ECO:0007669"/>
    <property type="project" value="UniProtKB-UniRule"/>
</dbReference>
<dbReference type="PRINTS" id="PR01100">
    <property type="entry name" value="SHIKIMTKNASE"/>
</dbReference>
<keyword evidence="13" id="KW-1185">Reference proteome</keyword>
<dbReference type="PROSITE" id="PS01128">
    <property type="entry name" value="SHIKIMATE_KINASE"/>
    <property type="match status" value="1"/>
</dbReference>
<dbReference type="GO" id="GO:0008652">
    <property type="term" value="P:amino acid biosynthetic process"/>
    <property type="evidence" value="ECO:0007669"/>
    <property type="project" value="UniProtKB-KW"/>
</dbReference>
<keyword evidence="8 11" id="KW-0067">ATP-binding</keyword>
<keyword evidence="4 11" id="KW-0028">Amino-acid biosynthesis</keyword>
<comment type="subunit">
    <text evidence="11">Monomer.</text>
</comment>
<evidence type="ECO:0000313" key="12">
    <source>
        <dbReference type="EMBL" id="TEA27311.1"/>
    </source>
</evidence>
<dbReference type="SUPFAM" id="SSF52540">
    <property type="entry name" value="P-loop containing nucleoside triphosphate hydrolases"/>
    <property type="match status" value="1"/>
</dbReference>
<accession>A0AB94ID11</accession>
<dbReference type="NCBIfam" id="NF002988">
    <property type="entry name" value="PRK03731.1"/>
    <property type="match status" value="1"/>
</dbReference>
<evidence type="ECO:0000256" key="4">
    <source>
        <dbReference type="ARBA" id="ARBA00022605"/>
    </source>
</evidence>
<keyword evidence="5 11" id="KW-0808">Transferase</keyword>
<evidence type="ECO:0000256" key="3">
    <source>
        <dbReference type="ARBA" id="ARBA00022490"/>
    </source>
</evidence>
<evidence type="ECO:0000256" key="7">
    <source>
        <dbReference type="ARBA" id="ARBA00022777"/>
    </source>
</evidence>
<feature type="binding site" evidence="11">
    <location>
        <position position="139"/>
    </location>
    <ligand>
        <name>substrate</name>
    </ligand>
</feature>
<dbReference type="PANTHER" id="PTHR21087:SF21">
    <property type="entry name" value="SHIKIMATE KINASE 2"/>
    <property type="match status" value="1"/>
</dbReference>
<gene>
    <name evidence="12" type="primary">aroL</name>
    <name evidence="11" type="synonym">aroK</name>
    <name evidence="12" type="ORF">O970_04490</name>
</gene>
<dbReference type="Proteomes" id="UP000506160">
    <property type="component" value="Unassembled WGS sequence"/>
</dbReference>
<evidence type="ECO:0000256" key="6">
    <source>
        <dbReference type="ARBA" id="ARBA00022741"/>
    </source>
</evidence>
<keyword evidence="6 11" id="KW-0547">Nucleotide-binding</keyword>
<comment type="function">
    <text evidence="11">Catalyzes the specific phosphorylation of the 3-hydroxyl group of shikimic acid using ATP as a cosubstrate.</text>
</comment>
<protein>
    <recommendedName>
        <fullName evidence="2 11">Shikimate kinase</fullName>
        <shortName evidence="11">SK</shortName>
        <ecNumber evidence="2 11">2.7.1.71</ecNumber>
    </recommendedName>
</protein>
<dbReference type="InterPro" id="IPR000623">
    <property type="entry name" value="Shikimate_kinase/TSH1"/>
</dbReference>
<comment type="pathway">
    <text evidence="1 11">Metabolic intermediate biosynthesis; chorismate biosynthesis; chorismate from D-erythrose 4-phosphate and phosphoenolpyruvate: step 5/7.</text>
</comment>
<keyword evidence="11" id="KW-0460">Magnesium</keyword>
<feature type="binding site" evidence="11">
    <location>
        <position position="34"/>
    </location>
    <ligand>
        <name>substrate</name>
    </ligand>
</feature>
<comment type="caution">
    <text evidence="12">The sequence shown here is derived from an EMBL/GenBank/DDBJ whole genome shotgun (WGS) entry which is preliminary data.</text>
</comment>
<evidence type="ECO:0000256" key="2">
    <source>
        <dbReference type="ARBA" id="ARBA00012154"/>
    </source>
</evidence>
<keyword evidence="11" id="KW-0479">Metal-binding</keyword>
<keyword evidence="3 11" id="KW-0963">Cytoplasm</keyword>
<evidence type="ECO:0000256" key="9">
    <source>
        <dbReference type="ARBA" id="ARBA00023141"/>
    </source>
</evidence>
<dbReference type="RefSeq" id="WP_024495960.1">
    <property type="nucleotide sequence ID" value="NZ_AWGA01000046.1"/>
</dbReference>
<dbReference type="GO" id="GO:0005524">
    <property type="term" value="F:ATP binding"/>
    <property type="evidence" value="ECO:0007669"/>
    <property type="project" value="UniProtKB-UniRule"/>
</dbReference>